<dbReference type="RefSeq" id="WP_120698653.1">
    <property type="nucleotide sequence ID" value="NZ_RBDX01000019.1"/>
</dbReference>
<reference evidence="4 5" key="1">
    <citation type="submission" date="2018-09" db="EMBL/GenBank/DDBJ databases">
        <title>Streptomyces sp. nov. DS1-2, an endophytic actinomycete isolated from roots of Dendrobium scabrilingue.</title>
        <authorList>
            <person name="Kuncharoen N."/>
            <person name="Kudo T."/>
            <person name="Ohkuma M."/>
            <person name="Yuki M."/>
            <person name="Tanasupawat S."/>
        </authorList>
    </citation>
    <scope>NUCLEOTIDE SEQUENCE [LARGE SCALE GENOMIC DNA]</scope>
    <source>
        <strain evidence="2 5">AZ1-7</strain>
        <strain evidence="3 4">DS1-2</strain>
    </source>
</reference>
<evidence type="ECO:0000313" key="2">
    <source>
        <dbReference type="EMBL" id="RKN06679.1"/>
    </source>
</evidence>
<sequence>MLALRLARGSAPLALLRRLLLAGAAGCVAFLLLAALAHAAADPVGGRASVLRLAWCAVPLAATVQLAVAVARADPSARPRAGLAVAGMGPARLPALAAASAAVAALLGTGLALLVFLHLRGDLGGLPLDGAAAGALAAGEPLPLGGMLTLLAVVPGAAAAAGALAVRRPEPPRRDLPPVGDPAAVARATPPTPAPAGLPWGTALATAGIALCAYGGDDAPATPADGWLPVTGQLGGVAAGVVGGWLLIAAGIVLAGPGVVHLSGMLLCAGRPGVMRLLAGRTLQDESRRLGRPLGALAAAGGALLAAVELDGLREFGPLGTLGTGVVLACALGTVATVADDARAARRSATATLLRLGAPRGMLRGAAALRAATLLGLLLPLTWLTTFLLTLPAGG</sequence>
<comment type="caution">
    <text evidence="2">The sequence shown here is derived from an EMBL/GenBank/DDBJ whole genome shotgun (WGS) entry which is preliminary data.</text>
</comment>
<dbReference type="Proteomes" id="UP000268652">
    <property type="component" value="Unassembled WGS sequence"/>
</dbReference>
<gene>
    <name evidence="3" type="ORF">D7318_20895</name>
    <name evidence="2" type="ORF">D7319_21430</name>
</gene>
<keyword evidence="1" id="KW-0472">Membrane</keyword>
<feature type="transmembrane region" description="Helical" evidence="1">
    <location>
        <begin position="236"/>
        <end position="269"/>
    </location>
</feature>
<feature type="transmembrane region" description="Helical" evidence="1">
    <location>
        <begin position="320"/>
        <end position="339"/>
    </location>
</feature>
<proteinExistence type="predicted"/>
<keyword evidence="1" id="KW-0812">Transmembrane</keyword>
<organism evidence="2 5">
    <name type="scientific">Streptomyces radicis</name>
    <dbReference type="NCBI Taxonomy" id="1750517"/>
    <lineage>
        <taxon>Bacteria</taxon>
        <taxon>Bacillati</taxon>
        <taxon>Actinomycetota</taxon>
        <taxon>Actinomycetes</taxon>
        <taxon>Kitasatosporales</taxon>
        <taxon>Streptomycetaceae</taxon>
        <taxon>Streptomyces</taxon>
    </lineage>
</organism>
<evidence type="ECO:0000256" key="1">
    <source>
        <dbReference type="SAM" id="Phobius"/>
    </source>
</evidence>
<dbReference type="EMBL" id="RBDX01000019">
    <property type="protein sequence ID" value="RKN06679.1"/>
    <property type="molecule type" value="Genomic_DNA"/>
</dbReference>
<feature type="transmembrane region" description="Helical" evidence="1">
    <location>
        <begin position="49"/>
        <end position="72"/>
    </location>
</feature>
<keyword evidence="4" id="KW-1185">Reference proteome</keyword>
<accession>A0A3A9W1E5</accession>
<keyword evidence="1" id="KW-1133">Transmembrane helix</keyword>
<feature type="transmembrane region" description="Helical" evidence="1">
    <location>
        <begin position="367"/>
        <end position="389"/>
    </location>
</feature>
<evidence type="ECO:0000313" key="3">
    <source>
        <dbReference type="EMBL" id="RKN19304.1"/>
    </source>
</evidence>
<dbReference type="Proteomes" id="UP000275024">
    <property type="component" value="Unassembled WGS sequence"/>
</dbReference>
<dbReference type="EMBL" id="RBDY01000017">
    <property type="protein sequence ID" value="RKN19304.1"/>
    <property type="molecule type" value="Genomic_DNA"/>
</dbReference>
<feature type="transmembrane region" description="Helical" evidence="1">
    <location>
        <begin position="93"/>
        <end position="119"/>
    </location>
</feature>
<evidence type="ECO:0000313" key="5">
    <source>
        <dbReference type="Proteomes" id="UP000275024"/>
    </source>
</evidence>
<dbReference type="AlphaFoldDB" id="A0A3A9W1E5"/>
<protein>
    <submittedName>
        <fullName evidence="2">Uncharacterized protein</fullName>
    </submittedName>
</protein>
<name>A0A3A9W1E5_9ACTN</name>
<feature type="transmembrane region" description="Helical" evidence="1">
    <location>
        <begin position="144"/>
        <end position="166"/>
    </location>
</feature>
<evidence type="ECO:0000313" key="4">
    <source>
        <dbReference type="Proteomes" id="UP000268652"/>
    </source>
</evidence>
<dbReference type="OrthoDB" id="4216285at2"/>